<protein>
    <submittedName>
        <fullName evidence="3">Uncharacterized protein</fullName>
    </submittedName>
</protein>
<feature type="compositionally biased region" description="Low complexity" evidence="2">
    <location>
        <begin position="401"/>
        <end position="421"/>
    </location>
</feature>
<feature type="compositionally biased region" description="Polar residues" evidence="2">
    <location>
        <begin position="108"/>
        <end position="118"/>
    </location>
</feature>
<reference evidence="3" key="1">
    <citation type="journal article" date="2019" name="Sci. Rep.">
        <title>Draft genome of Tanacetum cinerariifolium, the natural source of mosquito coil.</title>
        <authorList>
            <person name="Yamashiro T."/>
            <person name="Shiraishi A."/>
            <person name="Satake H."/>
            <person name="Nakayama K."/>
        </authorList>
    </citation>
    <scope>NUCLEOTIDE SEQUENCE</scope>
</reference>
<evidence type="ECO:0000256" key="1">
    <source>
        <dbReference type="SAM" id="Coils"/>
    </source>
</evidence>
<dbReference type="EMBL" id="BKCJ010121770">
    <property type="protein sequence ID" value="GEX65845.1"/>
    <property type="molecule type" value="Genomic_DNA"/>
</dbReference>
<feature type="region of interest" description="Disordered" evidence="2">
    <location>
        <begin position="83"/>
        <end position="120"/>
    </location>
</feature>
<keyword evidence="1" id="KW-0175">Coiled coil</keyword>
<feature type="region of interest" description="Disordered" evidence="2">
    <location>
        <begin position="386"/>
        <end position="421"/>
    </location>
</feature>
<feature type="compositionally biased region" description="Low complexity" evidence="2">
    <location>
        <begin position="302"/>
        <end position="312"/>
    </location>
</feature>
<accession>A0A699H926</accession>
<feature type="compositionally biased region" description="Basic and acidic residues" evidence="2">
    <location>
        <begin position="284"/>
        <end position="301"/>
    </location>
</feature>
<dbReference type="AlphaFoldDB" id="A0A699H926"/>
<proteinExistence type="predicted"/>
<sequence>MTNQEQNLPQQEQPLVAAKQVSFNLEDIILNTNNEIALLYLEHTSKEYFKSSRSNTFRNSIGAHYLPHSSEYVAPSSIDVVSSAIDSNPSQPSVSTPVDTELHKEDQQATGGPTSLRVTSEDRANPQLSTGMSALNLNEPIFSASFIIYSESASGHDVSTDSTAKVNPELYAPNDSIPPQQGMDEETKNTLYDHIFGGTNPHVLADQTKSVNKGLETVLTQPTTKKGASSTVIRADKDEASIAIHGDKEEASSIIKLKDLAKLVSQIQPGFKDLDSPEDDHVIIVDESKKDEPNAKTEDTSVPRSSSPSSLPTELKDLPSKFNKLTKEIKGLKIQVHELEIKLPKLLKEIPIKLEDITKTATSQADIMPVEGEKDTKQAIISQLFQRRAKKDAEAGKRNQKNQQPKQTTPPTTTPIITTHL</sequence>
<feature type="compositionally biased region" description="Polar residues" evidence="2">
    <location>
        <begin position="88"/>
        <end position="98"/>
    </location>
</feature>
<feature type="region of interest" description="Disordered" evidence="2">
    <location>
        <begin position="284"/>
        <end position="318"/>
    </location>
</feature>
<gene>
    <name evidence="3" type="ORF">Tci_337820</name>
</gene>
<organism evidence="3">
    <name type="scientific">Tanacetum cinerariifolium</name>
    <name type="common">Dalmatian daisy</name>
    <name type="synonym">Chrysanthemum cinerariifolium</name>
    <dbReference type="NCBI Taxonomy" id="118510"/>
    <lineage>
        <taxon>Eukaryota</taxon>
        <taxon>Viridiplantae</taxon>
        <taxon>Streptophyta</taxon>
        <taxon>Embryophyta</taxon>
        <taxon>Tracheophyta</taxon>
        <taxon>Spermatophyta</taxon>
        <taxon>Magnoliopsida</taxon>
        <taxon>eudicotyledons</taxon>
        <taxon>Gunneridae</taxon>
        <taxon>Pentapetalae</taxon>
        <taxon>asterids</taxon>
        <taxon>campanulids</taxon>
        <taxon>Asterales</taxon>
        <taxon>Asteraceae</taxon>
        <taxon>Asteroideae</taxon>
        <taxon>Anthemideae</taxon>
        <taxon>Anthemidinae</taxon>
        <taxon>Tanacetum</taxon>
    </lineage>
</organism>
<evidence type="ECO:0000256" key="2">
    <source>
        <dbReference type="SAM" id="MobiDB-lite"/>
    </source>
</evidence>
<comment type="caution">
    <text evidence="3">The sequence shown here is derived from an EMBL/GenBank/DDBJ whole genome shotgun (WGS) entry which is preliminary data.</text>
</comment>
<evidence type="ECO:0000313" key="3">
    <source>
        <dbReference type="EMBL" id="GEX65845.1"/>
    </source>
</evidence>
<name>A0A699H926_TANCI</name>
<feature type="coiled-coil region" evidence="1">
    <location>
        <begin position="322"/>
        <end position="349"/>
    </location>
</feature>